<keyword evidence="4" id="KW-0560">Oxidoreductase</keyword>
<dbReference type="SUPFAM" id="SSF160104">
    <property type="entry name" value="Acetoacetate decarboxylase-like"/>
    <property type="match status" value="1"/>
</dbReference>
<dbReference type="SUPFAM" id="SSF51905">
    <property type="entry name" value="FAD/NAD(P)-binding domain"/>
    <property type="match status" value="1"/>
</dbReference>
<evidence type="ECO:0000259" key="7">
    <source>
        <dbReference type="Pfam" id="PF01494"/>
    </source>
</evidence>
<gene>
    <name evidence="8" type="ORF">A1O5_09502</name>
</gene>
<evidence type="ECO:0000256" key="5">
    <source>
        <dbReference type="ARBA" id="ARBA00023033"/>
    </source>
</evidence>
<dbReference type="PRINTS" id="PR00420">
    <property type="entry name" value="RNGMNOXGNASE"/>
</dbReference>
<dbReference type="STRING" id="1182543.W9XAM0"/>
<protein>
    <recommendedName>
        <fullName evidence="7">FAD-binding domain-containing protein</fullName>
    </recommendedName>
</protein>
<keyword evidence="2" id="KW-0285">Flavoprotein</keyword>
<feature type="domain" description="FAD-binding" evidence="7">
    <location>
        <begin position="22"/>
        <end position="374"/>
    </location>
</feature>
<dbReference type="GO" id="GO:0004497">
    <property type="term" value="F:monooxygenase activity"/>
    <property type="evidence" value="ECO:0007669"/>
    <property type="project" value="UniProtKB-KW"/>
</dbReference>
<dbReference type="Pfam" id="PF06314">
    <property type="entry name" value="ADC"/>
    <property type="match status" value="1"/>
</dbReference>
<dbReference type="RefSeq" id="XP_007748271.1">
    <property type="nucleotide sequence ID" value="XM_007750081.1"/>
</dbReference>
<evidence type="ECO:0000313" key="9">
    <source>
        <dbReference type="Proteomes" id="UP000019471"/>
    </source>
</evidence>
<dbReference type="Pfam" id="PF01494">
    <property type="entry name" value="FAD_binding_3"/>
    <property type="match status" value="1"/>
</dbReference>
<dbReference type="Gene3D" id="2.40.400.10">
    <property type="entry name" value="Acetoacetate decarboxylase-like"/>
    <property type="match status" value="1"/>
</dbReference>
<dbReference type="HOGENOM" id="CLU_014528_0_0_1"/>
<reference evidence="8 9" key="1">
    <citation type="submission" date="2013-03" db="EMBL/GenBank/DDBJ databases">
        <title>The Genome Sequence of Cladophialophora psammophila CBS 110553.</title>
        <authorList>
            <consortium name="The Broad Institute Genomics Platform"/>
            <person name="Cuomo C."/>
            <person name="de Hoog S."/>
            <person name="Gorbushina A."/>
            <person name="Walker B."/>
            <person name="Young S.K."/>
            <person name="Zeng Q."/>
            <person name="Gargeya S."/>
            <person name="Fitzgerald M."/>
            <person name="Haas B."/>
            <person name="Abouelleil A."/>
            <person name="Allen A.W."/>
            <person name="Alvarado L."/>
            <person name="Arachchi H.M."/>
            <person name="Berlin A.M."/>
            <person name="Chapman S.B."/>
            <person name="Gainer-Dewar J."/>
            <person name="Goldberg J."/>
            <person name="Griggs A."/>
            <person name="Gujja S."/>
            <person name="Hansen M."/>
            <person name="Howarth C."/>
            <person name="Imamovic A."/>
            <person name="Ireland A."/>
            <person name="Larimer J."/>
            <person name="McCowan C."/>
            <person name="Murphy C."/>
            <person name="Pearson M."/>
            <person name="Poon T.W."/>
            <person name="Priest M."/>
            <person name="Roberts A."/>
            <person name="Saif S."/>
            <person name="Shea T."/>
            <person name="Sisk P."/>
            <person name="Sykes S."/>
            <person name="Wortman J."/>
            <person name="Nusbaum C."/>
            <person name="Birren B."/>
        </authorList>
    </citation>
    <scope>NUCLEOTIDE SEQUENCE [LARGE SCALE GENOMIC DNA]</scope>
    <source>
        <strain evidence="8 9">CBS 110553</strain>
    </source>
</reference>
<dbReference type="InterPro" id="IPR010451">
    <property type="entry name" value="Acetoacetate_decarboxylase"/>
</dbReference>
<dbReference type="OrthoDB" id="1047367at2759"/>
<evidence type="ECO:0000256" key="2">
    <source>
        <dbReference type="ARBA" id="ARBA00022630"/>
    </source>
</evidence>
<dbReference type="Gene3D" id="3.50.50.60">
    <property type="entry name" value="FAD/NAD(P)-binding domain"/>
    <property type="match status" value="1"/>
</dbReference>
<sequence>MREYVPSSFDTNALAAKTRALNVLVIGAGLGGLTTAIALRRAGHNVTVFEKSRLASEFGAAINVPPNANGILLHLGIDATAAGAVEFKWFTEYSKTGDYVRVNDFAQRSRGWQHKYLLAHRVDLHTQLKDTATSSKGLGPPVELKTASEVVDVDINNGTITLKDGSNTQGDLVVAADGIHSRCRSKLTDQRPNPSGHLAYRFMIKKADALAIPELVDVVEKTGELVFWFDVDRRIVMYPTRNDSILNFVCIHPDQGTVGLDDTWNGQGNREDLIKTYEGFDPRALRLLGMVDESTLKVWRLMDMGPIEKWYAERFCLVGDAAHPFLPHQGQGGAQAMEDGVSLGTLLPRGTDPSEVPARLKLYQRCRKERAEFVQEVTRQSGKNIEPGQKNNIAKVMKFFDYNCGHDEYHHSLNELRKYQFKEQAKVYWRMPISFGPYPGPRQDAQGHIRETSHSNFITRSIRFKTSRTLLQNFLPTTAYTFLSGDTIAEASYIQTTLDNMDWLGGRGYNYFGFYMHGIQYKKKDGETVVGNYLAVMWEDLTDPILSGREEVGFPKLFADIAVEHTASTYSMQASWRGAGFLKLELNDLVACEACPPTSEDQVFTYKYVPSTGNPGFADAEYPICVPTPSAKEIKSFLQTSKCNISTNAHDWKALPTLHHIVSRLSELPVYEVVKGTVSEGTGVDSLASAYRIE</sequence>
<keyword evidence="3" id="KW-0274">FAD</keyword>
<evidence type="ECO:0000256" key="4">
    <source>
        <dbReference type="ARBA" id="ARBA00023002"/>
    </source>
</evidence>
<dbReference type="GO" id="GO:0016829">
    <property type="term" value="F:lyase activity"/>
    <property type="evidence" value="ECO:0007669"/>
    <property type="project" value="InterPro"/>
</dbReference>
<dbReference type="EMBL" id="AMGX01000016">
    <property type="protein sequence ID" value="EXJ67489.1"/>
    <property type="molecule type" value="Genomic_DNA"/>
</dbReference>
<dbReference type="eggNOG" id="KOG2614">
    <property type="taxonomic scope" value="Eukaryota"/>
</dbReference>
<evidence type="ECO:0000313" key="8">
    <source>
        <dbReference type="EMBL" id="EXJ67489.1"/>
    </source>
</evidence>
<dbReference type="Proteomes" id="UP000019471">
    <property type="component" value="Unassembled WGS sequence"/>
</dbReference>
<evidence type="ECO:0000256" key="1">
    <source>
        <dbReference type="ARBA" id="ARBA00007992"/>
    </source>
</evidence>
<dbReference type="SUPFAM" id="SSF54373">
    <property type="entry name" value="FAD-linked reductases, C-terminal domain"/>
    <property type="match status" value="1"/>
</dbReference>
<dbReference type="GO" id="GO:0071949">
    <property type="term" value="F:FAD binding"/>
    <property type="evidence" value="ECO:0007669"/>
    <property type="project" value="InterPro"/>
</dbReference>
<keyword evidence="6" id="KW-0472">Membrane</keyword>
<dbReference type="GeneID" id="19194198"/>
<dbReference type="InterPro" id="IPR050493">
    <property type="entry name" value="FAD-dep_Monooxygenase_BioMet"/>
</dbReference>
<keyword evidence="9" id="KW-1185">Reference proteome</keyword>
<dbReference type="InterPro" id="IPR002938">
    <property type="entry name" value="FAD-bd"/>
</dbReference>
<proteinExistence type="inferred from homology"/>
<accession>W9XAM0</accession>
<evidence type="ECO:0000256" key="3">
    <source>
        <dbReference type="ARBA" id="ARBA00022827"/>
    </source>
</evidence>
<keyword evidence="6" id="KW-1133">Transmembrane helix</keyword>
<dbReference type="PANTHER" id="PTHR13789">
    <property type="entry name" value="MONOOXYGENASE"/>
    <property type="match status" value="1"/>
</dbReference>
<comment type="caution">
    <text evidence="8">The sequence shown here is derived from an EMBL/GenBank/DDBJ whole genome shotgun (WGS) entry which is preliminary data.</text>
</comment>
<feature type="transmembrane region" description="Helical" evidence="6">
    <location>
        <begin position="20"/>
        <end position="39"/>
    </location>
</feature>
<name>W9XAM0_9EURO</name>
<dbReference type="PANTHER" id="PTHR13789:SF261">
    <property type="entry name" value="HYDROXYLASE, PUTATIVE (AFU_ORTHOLOGUE AFUA_7G00590)-RELATED"/>
    <property type="match status" value="1"/>
</dbReference>
<organism evidence="8 9">
    <name type="scientific">Cladophialophora psammophila CBS 110553</name>
    <dbReference type="NCBI Taxonomy" id="1182543"/>
    <lineage>
        <taxon>Eukaryota</taxon>
        <taxon>Fungi</taxon>
        <taxon>Dikarya</taxon>
        <taxon>Ascomycota</taxon>
        <taxon>Pezizomycotina</taxon>
        <taxon>Eurotiomycetes</taxon>
        <taxon>Chaetothyriomycetidae</taxon>
        <taxon>Chaetothyriales</taxon>
        <taxon>Herpotrichiellaceae</taxon>
        <taxon>Cladophialophora</taxon>
    </lineage>
</organism>
<comment type="similarity">
    <text evidence="1">Belongs to the paxM FAD-dependent monooxygenase family.</text>
</comment>
<keyword evidence="6" id="KW-0812">Transmembrane</keyword>
<dbReference type="AlphaFoldDB" id="W9XAM0"/>
<dbReference type="InterPro" id="IPR023375">
    <property type="entry name" value="ADC_dom_sf"/>
</dbReference>
<evidence type="ECO:0000256" key="6">
    <source>
        <dbReference type="SAM" id="Phobius"/>
    </source>
</evidence>
<dbReference type="InterPro" id="IPR036188">
    <property type="entry name" value="FAD/NAD-bd_sf"/>
</dbReference>
<keyword evidence="5" id="KW-0503">Monooxygenase</keyword>